<dbReference type="InterPro" id="IPR003607">
    <property type="entry name" value="HD/PDEase_dom"/>
</dbReference>
<feature type="domain" description="HD-GYP" evidence="7">
    <location>
        <begin position="302"/>
        <end position="499"/>
    </location>
</feature>
<evidence type="ECO:0000313" key="9">
    <source>
        <dbReference type="Proteomes" id="UP000234748"/>
    </source>
</evidence>
<evidence type="ECO:0000313" key="8">
    <source>
        <dbReference type="EMBL" id="PLT30614.1"/>
    </source>
</evidence>
<feature type="transmembrane region" description="Helical" evidence="4">
    <location>
        <begin position="12"/>
        <end position="30"/>
    </location>
</feature>
<dbReference type="Pfam" id="PF13487">
    <property type="entry name" value="HD_5"/>
    <property type="match status" value="1"/>
</dbReference>
<dbReference type="PANTHER" id="PTHR43155">
    <property type="entry name" value="CYCLIC DI-GMP PHOSPHODIESTERASE PA4108-RELATED"/>
    <property type="match status" value="1"/>
</dbReference>
<dbReference type="Gene3D" id="6.10.340.10">
    <property type="match status" value="1"/>
</dbReference>
<evidence type="ECO:0000259" key="6">
    <source>
        <dbReference type="PROSITE" id="PS51831"/>
    </source>
</evidence>
<protein>
    <recommendedName>
        <fullName evidence="10">Phosphohydrolase</fullName>
    </recommendedName>
</protein>
<dbReference type="CDD" id="cd06225">
    <property type="entry name" value="HAMP"/>
    <property type="match status" value="1"/>
</dbReference>
<dbReference type="EMBL" id="PGUY01000020">
    <property type="protein sequence ID" value="PLT30614.1"/>
    <property type="molecule type" value="Genomic_DNA"/>
</dbReference>
<keyword evidence="9" id="KW-1185">Reference proteome</keyword>
<dbReference type="InterPro" id="IPR037522">
    <property type="entry name" value="HD_GYP_dom"/>
</dbReference>
<feature type="transmembrane region" description="Helical" evidence="4">
    <location>
        <begin position="83"/>
        <end position="102"/>
    </location>
</feature>
<evidence type="ECO:0000259" key="7">
    <source>
        <dbReference type="PROSITE" id="PS51832"/>
    </source>
</evidence>
<comment type="subcellular location">
    <subcellularLocation>
        <location evidence="1">Cell membrane</location>
    </subcellularLocation>
</comment>
<dbReference type="Proteomes" id="UP000234748">
    <property type="component" value="Unassembled WGS sequence"/>
</dbReference>
<dbReference type="InterPro" id="IPR003660">
    <property type="entry name" value="HAMP_dom"/>
</dbReference>
<feature type="domain" description="HD" evidence="6">
    <location>
        <begin position="324"/>
        <end position="449"/>
    </location>
</feature>
<gene>
    <name evidence="8" type="ORF">CUU66_06900</name>
</gene>
<dbReference type="GO" id="GO:0007165">
    <property type="term" value="P:signal transduction"/>
    <property type="evidence" value="ECO:0007669"/>
    <property type="project" value="InterPro"/>
</dbReference>
<keyword evidence="4" id="KW-0812">Transmembrane</keyword>
<name>A0A2N5M8C5_9BACI</name>
<reference evidence="8 9" key="1">
    <citation type="submission" date="2017-11" db="EMBL/GenBank/DDBJ databases">
        <title>Comparitive Functional Genomics of Dry Heat Resistant strains isolated from the Viking Spacecraft.</title>
        <authorList>
            <person name="Seuylemezian A."/>
            <person name="Cooper K."/>
            <person name="Vaishampayan P."/>
        </authorList>
    </citation>
    <scope>NUCLEOTIDE SEQUENCE [LARGE SCALE GENOMIC DNA]</scope>
    <source>
        <strain evidence="8 9">V1-29</strain>
    </source>
</reference>
<dbReference type="Gene3D" id="1.10.3210.10">
    <property type="entry name" value="Hypothetical protein af1432"/>
    <property type="match status" value="1"/>
</dbReference>
<keyword evidence="3 4" id="KW-0472">Membrane</keyword>
<dbReference type="OrthoDB" id="9759601at2"/>
<evidence type="ECO:0000256" key="2">
    <source>
        <dbReference type="ARBA" id="ARBA00022475"/>
    </source>
</evidence>
<accession>A0A2N5M8C5</accession>
<evidence type="ECO:0000256" key="1">
    <source>
        <dbReference type="ARBA" id="ARBA00004236"/>
    </source>
</evidence>
<organism evidence="8 9">
    <name type="scientific">Peribacillus deserti</name>
    <dbReference type="NCBI Taxonomy" id="673318"/>
    <lineage>
        <taxon>Bacteria</taxon>
        <taxon>Bacillati</taxon>
        <taxon>Bacillota</taxon>
        <taxon>Bacilli</taxon>
        <taxon>Bacillales</taxon>
        <taxon>Bacillaceae</taxon>
        <taxon>Peribacillus</taxon>
    </lineage>
</organism>
<dbReference type="PANTHER" id="PTHR43155:SF2">
    <property type="entry name" value="CYCLIC DI-GMP PHOSPHODIESTERASE PA4108"/>
    <property type="match status" value="1"/>
</dbReference>
<evidence type="ECO:0000256" key="4">
    <source>
        <dbReference type="SAM" id="Phobius"/>
    </source>
</evidence>
<dbReference type="SMART" id="SM00471">
    <property type="entry name" value="HDc"/>
    <property type="match status" value="1"/>
</dbReference>
<evidence type="ECO:0000256" key="3">
    <source>
        <dbReference type="ARBA" id="ARBA00023136"/>
    </source>
</evidence>
<keyword evidence="2" id="KW-1003">Cell membrane</keyword>
<feature type="transmembrane region" description="Helical" evidence="4">
    <location>
        <begin position="130"/>
        <end position="150"/>
    </location>
</feature>
<keyword evidence="4" id="KW-1133">Transmembrane helix</keyword>
<dbReference type="PROSITE" id="PS51832">
    <property type="entry name" value="HD_GYP"/>
    <property type="match status" value="1"/>
</dbReference>
<feature type="transmembrane region" description="Helical" evidence="4">
    <location>
        <begin position="225"/>
        <end position="248"/>
    </location>
</feature>
<feature type="transmembrane region" description="Helical" evidence="4">
    <location>
        <begin position="42"/>
        <end position="62"/>
    </location>
</feature>
<dbReference type="SUPFAM" id="SSF109604">
    <property type="entry name" value="HD-domain/PDEase-like"/>
    <property type="match status" value="1"/>
</dbReference>
<sequence>MYIAFQKRTFFNYILGSFIAVFGVGSLFIFHTLTLSPDEIRYLLGIMMFSTLIMIVCEYVFYVKHIKPLREFYKRGHASYRSLVNAFHAIHSFPVLTVKRIMGPHLCGLSVPASGSAYIFIKMGYLDFPLYFIGLAWVGAILVAVMHALIEFFLTCRSIIPVVSDLLSRSEEYGKKLPLPHRHIVTIKGKLIYSSLFIAVFPILAFVLASGIQLNESSAGDIGAYWKWALTILAVIVSMAAFSSLLLYENINKPIEVLKQRFTKVEEGHLDPIVNIYSDEYATLVKGFNTMVRGIRERDKRNDSLLESFYTIFAATLDARDPYTAGHSNRVAEYAVLIGEVAGLPAGQIDLLKKSSLLHDIGKIGIRDDVLLKEGKLTDEEFAQIKMHPVIGANILEQVNLPNDLKPLLPGVKYHHERYDGRGYPEGLKGENIPLFGRIMAVADAYDAMTSDRPYRKGMPVEKALSILKDGKGTQWDPHYVDLFVKVISKNHKLGKQIG</sequence>
<dbReference type="PROSITE" id="PS50885">
    <property type="entry name" value="HAMP"/>
    <property type="match status" value="1"/>
</dbReference>
<dbReference type="AlphaFoldDB" id="A0A2N5M8C5"/>
<feature type="domain" description="HAMP" evidence="5">
    <location>
        <begin position="249"/>
        <end position="300"/>
    </location>
</feature>
<dbReference type="PROSITE" id="PS51831">
    <property type="entry name" value="HD"/>
    <property type="match status" value="1"/>
</dbReference>
<feature type="transmembrane region" description="Helical" evidence="4">
    <location>
        <begin position="191"/>
        <end position="213"/>
    </location>
</feature>
<dbReference type="SMART" id="SM00304">
    <property type="entry name" value="HAMP"/>
    <property type="match status" value="1"/>
</dbReference>
<evidence type="ECO:0000259" key="5">
    <source>
        <dbReference type="PROSITE" id="PS50885"/>
    </source>
</evidence>
<comment type="caution">
    <text evidence="8">The sequence shown here is derived from an EMBL/GenBank/DDBJ whole genome shotgun (WGS) entry which is preliminary data.</text>
</comment>
<evidence type="ECO:0008006" key="10">
    <source>
        <dbReference type="Google" id="ProtNLM"/>
    </source>
</evidence>
<proteinExistence type="predicted"/>
<dbReference type="CDD" id="cd00077">
    <property type="entry name" value="HDc"/>
    <property type="match status" value="1"/>
</dbReference>
<dbReference type="GO" id="GO:0005886">
    <property type="term" value="C:plasma membrane"/>
    <property type="evidence" value="ECO:0007669"/>
    <property type="project" value="UniProtKB-SubCell"/>
</dbReference>
<dbReference type="InterPro" id="IPR006674">
    <property type="entry name" value="HD_domain"/>
</dbReference>